<dbReference type="AlphaFoldDB" id="A0A3L8PI07"/>
<evidence type="ECO:0000313" key="2">
    <source>
        <dbReference type="Proteomes" id="UP000282515"/>
    </source>
</evidence>
<evidence type="ECO:0000313" key="1">
    <source>
        <dbReference type="EMBL" id="RLV54937.1"/>
    </source>
</evidence>
<dbReference type="OrthoDB" id="5190473at2"/>
<keyword evidence="2" id="KW-1185">Reference proteome</keyword>
<dbReference type="SUPFAM" id="SSF51182">
    <property type="entry name" value="RmlC-like cupins"/>
    <property type="match status" value="1"/>
</dbReference>
<protein>
    <submittedName>
        <fullName evidence="1">LuxR family transcriptional regulator</fullName>
    </submittedName>
</protein>
<dbReference type="Proteomes" id="UP000282515">
    <property type="component" value="Unassembled WGS sequence"/>
</dbReference>
<dbReference type="InterPro" id="IPR011051">
    <property type="entry name" value="RmlC_Cupin_sf"/>
</dbReference>
<dbReference type="Gene3D" id="2.60.120.10">
    <property type="entry name" value="Jelly Rolls"/>
    <property type="match status" value="1"/>
</dbReference>
<dbReference type="PANTHER" id="PTHR37694">
    <property type="entry name" value="SLR8022 PROTEIN"/>
    <property type="match status" value="1"/>
</dbReference>
<organism evidence="1 2">
    <name type="scientific">Aeromicrobium phragmitis</name>
    <dbReference type="NCBI Taxonomy" id="2478914"/>
    <lineage>
        <taxon>Bacteria</taxon>
        <taxon>Bacillati</taxon>
        <taxon>Actinomycetota</taxon>
        <taxon>Actinomycetes</taxon>
        <taxon>Propionibacteriales</taxon>
        <taxon>Nocardioidaceae</taxon>
        <taxon>Aeromicrobium</taxon>
    </lineage>
</organism>
<dbReference type="EMBL" id="RDBF01000012">
    <property type="protein sequence ID" value="RLV54937.1"/>
    <property type="molecule type" value="Genomic_DNA"/>
</dbReference>
<name>A0A3L8PI07_9ACTN</name>
<dbReference type="InterPro" id="IPR014710">
    <property type="entry name" value="RmlC-like_jellyroll"/>
</dbReference>
<proteinExistence type="predicted"/>
<dbReference type="PANTHER" id="PTHR37694:SF1">
    <property type="entry name" value="SLR8022 PROTEIN"/>
    <property type="match status" value="1"/>
</dbReference>
<accession>A0A3L8PI07</accession>
<sequence length="110" mass="12031">MDSISVEELADEHLAQARAADSGRSAQALHPGRQYLMRQTLIALREGAGMNEHLAPAEATLLVLRGRVSVSTRNERWEGGAQELLVLPDDRHDLQAHEDSVVLLTTLAGR</sequence>
<comment type="caution">
    <text evidence="1">The sequence shown here is derived from an EMBL/GenBank/DDBJ whole genome shotgun (WGS) entry which is preliminary data.</text>
</comment>
<gene>
    <name evidence="1" type="ORF">D9V41_14055</name>
</gene>
<dbReference type="RefSeq" id="WP_121795213.1">
    <property type="nucleotide sequence ID" value="NZ_RDBF01000012.1"/>
</dbReference>
<reference evidence="1 2" key="1">
    <citation type="submission" date="2018-10" db="EMBL/GenBank/DDBJ databases">
        <title>Aeromicrobium sp. 9W16Y-2 whole genome shotgun sequence.</title>
        <authorList>
            <person name="Li F."/>
        </authorList>
    </citation>
    <scope>NUCLEOTIDE SEQUENCE [LARGE SCALE GENOMIC DNA]</scope>
    <source>
        <strain evidence="1 2">9W16Y-2</strain>
    </source>
</reference>